<reference evidence="1 2" key="1">
    <citation type="submission" date="2011-11" db="EMBL/GenBank/DDBJ databases">
        <title>The Noncontiguous Finished sequence of Saccharomonospora cyanea NA-134.</title>
        <authorList>
            <consortium name="US DOE Joint Genome Institute"/>
            <person name="Lucas S."/>
            <person name="Han J."/>
            <person name="Lapidus A."/>
            <person name="Cheng J.-F."/>
            <person name="Goodwin L."/>
            <person name="Pitluck S."/>
            <person name="Peters L."/>
            <person name="Ovchinnikova G."/>
            <person name="Lu M."/>
            <person name="Detter J.C."/>
            <person name="Han C."/>
            <person name="Tapia R."/>
            <person name="Land M."/>
            <person name="Hauser L."/>
            <person name="Kyrpides N."/>
            <person name="Ivanova N."/>
            <person name="Pagani I."/>
            <person name="Brambilla E.-M."/>
            <person name="Klenk H.-P."/>
            <person name="Woyke T."/>
        </authorList>
    </citation>
    <scope>NUCLEOTIDE SEQUENCE [LARGE SCALE GENOMIC DNA]</scope>
    <source>
        <strain evidence="1 2">NA-134</strain>
    </source>
</reference>
<dbReference type="HOGENOM" id="CLU_1776070_0_0_11"/>
<dbReference type="EMBL" id="CM001440">
    <property type="protein sequence ID" value="EHR62043.1"/>
    <property type="molecule type" value="Genomic_DNA"/>
</dbReference>
<protein>
    <submittedName>
        <fullName evidence="1">Uncharacterized protein</fullName>
    </submittedName>
</protein>
<evidence type="ECO:0000313" key="1">
    <source>
        <dbReference type="EMBL" id="EHR62043.1"/>
    </source>
</evidence>
<sequence length="146" mass="15913">MVDGALEREGDDSMIAVTRLVTFADIDDVNDTGQVSVSARHEAELADGSRVLLLDDRGWGSSQDWAAESVEGIQETTRMVVGPDEPFDGLSQEDMATDHWDSLQQTLQRQGVVIDAAELRQLPHDIVLSQRLLARLGANPDTNPSS</sequence>
<dbReference type="RefSeq" id="WP_005457524.1">
    <property type="nucleotide sequence ID" value="NZ_CM001440.1"/>
</dbReference>
<gene>
    <name evidence="1" type="ORF">SaccyDRAFT_3207</name>
</gene>
<proteinExistence type="predicted"/>
<keyword evidence="2" id="KW-1185">Reference proteome</keyword>
<accession>H5XM01</accession>
<dbReference type="Proteomes" id="UP000002791">
    <property type="component" value="Chromosome"/>
</dbReference>
<evidence type="ECO:0000313" key="2">
    <source>
        <dbReference type="Proteomes" id="UP000002791"/>
    </source>
</evidence>
<organism evidence="1 2">
    <name type="scientific">Saccharomonospora cyanea NA-134</name>
    <dbReference type="NCBI Taxonomy" id="882082"/>
    <lineage>
        <taxon>Bacteria</taxon>
        <taxon>Bacillati</taxon>
        <taxon>Actinomycetota</taxon>
        <taxon>Actinomycetes</taxon>
        <taxon>Pseudonocardiales</taxon>
        <taxon>Pseudonocardiaceae</taxon>
        <taxon>Saccharomonospora</taxon>
    </lineage>
</organism>
<dbReference type="AlphaFoldDB" id="H5XM01"/>
<name>H5XM01_9PSEU</name>
<dbReference type="eggNOG" id="ENOG5033DGZ">
    <property type="taxonomic scope" value="Bacteria"/>
</dbReference>